<keyword evidence="5 6" id="KW-0505">Motor protein</keyword>
<dbReference type="GO" id="GO:0003777">
    <property type="term" value="F:microtubule motor activity"/>
    <property type="evidence" value="ECO:0007669"/>
    <property type="project" value="InterPro"/>
</dbReference>
<feature type="binding site" evidence="6">
    <location>
        <begin position="453"/>
        <end position="460"/>
    </location>
    <ligand>
        <name>ATP</name>
        <dbReference type="ChEBI" id="CHEBI:30616"/>
    </ligand>
</feature>
<protein>
    <recommendedName>
        <fullName evidence="9">Kinesin motor domain-containing protein</fullName>
    </recommendedName>
</protein>
<feature type="coiled-coil region" evidence="7">
    <location>
        <begin position="233"/>
        <end position="281"/>
    </location>
</feature>
<dbReference type="Gene3D" id="3.40.850.10">
    <property type="entry name" value="Kinesin motor domain"/>
    <property type="match status" value="1"/>
</dbReference>
<dbReference type="SMART" id="SM00129">
    <property type="entry name" value="KISc"/>
    <property type="match status" value="1"/>
</dbReference>
<evidence type="ECO:0000256" key="8">
    <source>
        <dbReference type="SAM" id="MobiDB-lite"/>
    </source>
</evidence>
<evidence type="ECO:0000313" key="10">
    <source>
        <dbReference type="EMBL" id="KAF2072210.1"/>
    </source>
</evidence>
<dbReference type="PRINTS" id="PR00380">
    <property type="entry name" value="KINESINHEAVY"/>
</dbReference>
<comment type="similarity">
    <text evidence="6">Belongs to the TRAFAC class myosin-kinesin ATPase superfamily. Kinesin family.</text>
</comment>
<dbReference type="SUPFAM" id="SSF52540">
    <property type="entry name" value="P-loop containing nucleoside triphosphate hydrolases"/>
    <property type="match status" value="1"/>
</dbReference>
<keyword evidence="2" id="KW-0493">Microtubule</keyword>
<evidence type="ECO:0000259" key="9">
    <source>
        <dbReference type="PROSITE" id="PS50067"/>
    </source>
</evidence>
<comment type="caution">
    <text evidence="10">The sequence shown here is derived from an EMBL/GenBank/DDBJ whole genome shotgun (WGS) entry which is preliminary data.</text>
</comment>
<keyword evidence="7" id="KW-0175">Coiled coil</keyword>
<organism evidence="10 11">
    <name type="scientific">Polysphondylium violaceum</name>
    <dbReference type="NCBI Taxonomy" id="133409"/>
    <lineage>
        <taxon>Eukaryota</taxon>
        <taxon>Amoebozoa</taxon>
        <taxon>Evosea</taxon>
        <taxon>Eumycetozoa</taxon>
        <taxon>Dictyostelia</taxon>
        <taxon>Dictyosteliales</taxon>
        <taxon>Dictyosteliaceae</taxon>
        <taxon>Polysphondylium</taxon>
    </lineage>
</organism>
<feature type="compositionally biased region" description="Polar residues" evidence="8">
    <location>
        <begin position="30"/>
        <end position="39"/>
    </location>
</feature>
<evidence type="ECO:0000256" key="3">
    <source>
        <dbReference type="ARBA" id="ARBA00022741"/>
    </source>
</evidence>
<gene>
    <name evidence="10" type="ORF">CYY_006476</name>
</gene>
<evidence type="ECO:0000256" key="7">
    <source>
        <dbReference type="SAM" id="Coils"/>
    </source>
</evidence>
<keyword evidence="11" id="KW-1185">Reference proteome</keyword>
<dbReference type="CDD" id="cd01366">
    <property type="entry name" value="KISc_C_terminal"/>
    <property type="match status" value="1"/>
</dbReference>
<feature type="compositionally biased region" description="Polar residues" evidence="8">
    <location>
        <begin position="1"/>
        <end position="19"/>
    </location>
</feature>
<dbReference type="Pfam" id="PF00225">
    <property type="entry name" value="Kinesin"/>
    <property type="match status" value="1"/>
</dbReference>
<evidence type="ECO:0000256" key="1">
    <source>
        <dbReference type="ARBA" id="ARBA00022448"/>
    </source>
</evidence>
<evidence type="ECO:0000256" key="6">
    <source>
        <dbReference type="PROSITE-ProRule" id="PRU00283"/>
    </source>
</evidence>
<proteinExistence type="inferred from homology"/>
<dbReference type="GO" id="GO:0005874">
    <property type="term" value="C:microtubule"/>
    <property type="evidence" value="ECO:0007669"/>
    <property type="project" value="UniProtKB-KW"/>
</dbReference>
<feature type="domain" description="Kinesin motor" evidence="9">
    <location>
        <begin position="358"/>
        <end position="697"/>
    </location>
</feature>
<dbReference type="PANTHER" id="PTHR47972">
    <property type="entry name" value="KINESIN-LIKE PROTEIN KLP-3"/>
    <property type="match status" value="1"/>
</dbReference>
<keyword evidence="4 6" id="KW-0067">ATP-binding</keyword>
<evidence type="ECO:0000256" key="4">
    <source>
        <dbReference type="ARBA" id="ARBA00022840"/>
    </source>
</evidence>
<evidence type="ECO:0000256" key="5">
    <source>
        <dbReference type="ARBA" id="ARBA00023175"/>
    </source>
</evidence>
<keyword evidence="1" id="KW-0813">Transport</keyword>
<feature type="coiled-coil region" evidence="7">
    <location>
        <begin position="310"/>
        <end position="337"/>
    </location>
</feature>
<dbReference type="EMBL" id="AJWJ01000300">
    <property type="protein sequence ID" value="KAF2072210.1"/>
    <property type="molecule type" value="Genomic_DNA"/>
</dbReference>
<reference evidence="10" key="1">
    <citation type="submission" date="2020-01" db="EMBL/GenBank/DDBJ databases">
        <title>Development of genomics and gene disruption for Polysphondylium violaceum indicates a role for the polyketide synthase stlB in stalk morphogenesis.</title>
        <authorList>
            <person name="Narita B."/>
            <person name="Kawabe Y."/>
            <person name="Kin K."/>
            <person name="Saito T."/>
            <person name="Gibbs R."/>
            <person name="Kuspa A."/>
            <person name="Muzny D."/>
            <person name="Queller D."/>
            <person name="Richards S."/>
            <person name="Strassman J."/>
            <person name="Sucgang R."/>
            <person name="Worley K."/>
            <person name="Schaap P."/>
        </authorList>
    </citation>
    <scope>NUCLEOTIDE SEQUENCE</scope>
    <source>
        <strain evidence="10">QSvi11</strain>
    </source>
</reference>
<dbReference type="PANTHER" id="PTHR47972:SF45">
    <property type="entry name" value="PROTEIN CLARET SEGREGATIONAL"/>
    <property type="match status" value="1"/>
</dbReference>
<feature type="region of interest" description="Disordered" evidence="8">
    <location>
        <begin position="1"/>
        <end position="57"/>
    </location>
</feature>
<dbReference type="GO" id="GO:0007018">
    <property type="term" value="P:microtubule-based movement"/>
    <property type="evidence" value="ECO:0007669"/>
    <property type="project" value="InterPro"/>
</dbReference>
<dbReference type="PROSITE" id="PS50067">
    <property type="entry name" value="KINESIN_MOTOR_2"/>
    <property type="match status" value="1"/>
</dbReference>
<dbReference type="GO" id="GO:0008017">
    <property type="term" value="F:microtubule binding"/>
    <property type="evidence" value="ECO:0007669"/>
    <property type="project" value="InterPro"/>
</dbReference>
<dbReference type="FunFam" id="3.40.850.10:FF:000113">
    <property type="entry name" value="Kinesin-like protein"/>
    <property type="match status" value="1"/>
</dbReference>
<dbReference type="GO" id="GO:0005524">
    <property type="term" value="F:ATP binding"/>
    <property type="evidence" value="ECO:0007669"/>
    <property type="project" value="UniProtKB-UniRule"/>
</dbReference>
<sequence length="707" mass="79882">MDSNRLPLSSIDLNTSQIPRPSLTRKPNLVESSPRNSIPANYKAGGNSNNTTNDSSLQKSIPYRSRIMQQQLAPNIVKKKNEQPKQTLNSSINNGVKNKIQVKRTDLKQPTNTSLTTSQLLTSTNRGFLKPNPIIKRADLDSSLIIPSNNNNEMNATLTKSFQRANFLQEQKKQSNFQVLERMGQIDQYTQSFRGQLDTAFSNLSNQFKPPRLSLSIEDIKKNLDFEEQNKLISHLQSENKRLSNIASERERENFEYSFQLSQLKTEYEQSLNDNRTLNEMIRTIQTQAELEKDKHSNVESQFQEKDRDIEILSTKLSVSQNTIEALNRQVSDLLEKSRNDEMIRRQLHNTIQELKGNIRVFCRIRPMGTGSGNSNDGAEQQPEDLYALRSDTDIDINMPVSNAVGTKGIKKLNFAFDRVFNQSSTQTMVFDEISQLVQSSLDGYNTCIFTYGQTGSGKTFTMEGSHENPELRGMIPRTVEKIFEVSNELQSRGWKYEMEAFFLEIYNETIHDLLCTKSNSSLKYDIKHLDSSTTIVSNLNTVRVSSPSQVYDLLALAAKNRSVAKTLCNERSSRSHSVFQLKITGHNLHSNEKTRGLLNLIDLAGSERLSKSGVVGDRLKETQAINKSLSSLSDVISSLANKDSHVPYRNSKLTYLLQNSLGGNSKTLMFVNISPEIKDLNESISSLRFATKVNTCEIGQAKKQKS</sequence>
<dbReference type="InterPro" id="IPR036961">
    <property type="entry name" value="Kinesin_motor_dom_sf"/>
</dbReference>
<dbReference type="InterPro" id="IPR027640">
    <property type="entry name" value="Kinesin-like_fam"/>
</dbReference>
<evidence type="ECO:0000313" key="11">
    <source>
        <dbReference type="Proteomes" id="UP000695562"/>
    </source>
</evidence>
<dbReference type="InterPro" id="IPR027417">
    <property type="entry name" value="P-loop_NTPase"/>
</dbReference>
<dbReference type="InterPro" id="IPR001752">
    <property type="entry name" value="Kinesin_motor_dom"/>
</dbReference>
<dbReference type="OrthoDB" id="30529at2759"/>
<dbReference type="Proteomes" id="UP000695562">
    <property type="component" value="Unassembled WGS sequence"/>
</dbReference>
<feature type="compositionally biased region" description="Low complexity" evidence="8">
    <location>
        <begin position="47"/>
        <end position="56"/>
    </location>
</feature>
<dbReference type="AlphaFoldDB" id="A0A8J4UY69"/>
<evidence type="ECO:0000256" key="2">
    <source>
        <dbReference type="ARBA" id="ARBA00022701"/>
    </source>
</evidence>
<accession>A0A8J4UY69</accession>
<keyword evidence="3 6" id="KW-0547">Nucleotide-binding</keyword>
<name>A0A8J4UY69_9MYCE</name>